<dbReference type="Gene3D" id="3.30.70.1450">
    <property type="entry name" value="Regulator of K+ conductance, C-terminal domain"/>
    <property type="match status" value="1"/>
</dbReference>
<dbReference type="AlphaFoldDB" id="A0A0H2YU40"/>
<evidence type="ECO:0000313" key="12">
    <source>
        <dbReference type="Proteomes" id="UP000001823"/>
    </source>
</evidence>
<dbReference type="InterPro" id="IPR006153">
    <property type="entry name" value="Cation/H_exchanger_TM"/>
</dbReference>
<keyword evidence="2" id="KW-0813">Transport</keyword>
<sequence>MVNLMILSGIVLLTCIISSKIFYKWGVPVLLVFIIIGMLFGSDGIGGIYFDNYNITYSLSSIALVFIMFYGGFCTEWKKARSVAIPSIMLSTLGVIITAGLTGLFCHFVLKTSIFEGLLLGCIVASTDAASVISILRSRNLKLKNNIDTLVEFESGSNDPTAYMLTSVMLIFITSNESVGIGLLGMIFKQIVFGVTVGLFLSKLAVFILRKVEFEIEGLYPIFTITVAILAYSISEFLGGNGYLSVFIAGIVMGNSKIPHKKSLNHFFDGLSWIMQIILFFMLGLLAFPSQLPSIAFEGIAISIFLILVGRPIAVFTILSWFKVPIKEQMFISWVGLRGAGSLVFAIYAITKTSAIENDIFHIIFFIALFSVAIQGTLIPWFAKKLDLICYEDDNHEDNMKNNIKDYIFEVKVGENNKVVNKAIMDSEIPDEILIVMIKRDNKVVIPKGFTIIKPNDTLVLTSENNEIMNSFLDEIR</sequence>
<dbReference type="GO" id="GO:1902600">
    <property type="term" value="P:proton transmembrane transport"/>
    <property type="evidence" value="ECO:0007669"/>
    <property type="project" value="InterPro"/>
</dbReference>
<dbReference type="Pfam" id="PF02080">
    <property type="entry name" value="TrkA_C"/>
    <property type="match status" value="1"/>
</dbReference>
<dbReference type="NCBIfam" id="NF003716">
    <property type="entry name" value="PRK05326.1-3"/>
    <property type="match status" value="1"/>
</dbReference>
<evidence type="ECO:0000259" key="10">
    <source>
        <dbReference type="PROSITE" id="PS51202"/>
    </source>
</evidence>
<feature type="transmembrane region" description="Helical" evidence="9">
    <location>
        <begin position="55"/>
        <end position="73"/>
    </location>
</feature>
<dbReference type="PROSITE" id="PS51202">
    <property type="entry name" value="RCK_C"/>
    <property type="match status" value="1"/>
</dbReference>
<feature type="domain" description="RCK C-terminal" evidence="10">
    <location>
        <begin position="394"/>
        <end position="477"/>
    </location>
</feature>
<dbReference type="RefSeq" id="WP_003482523.1">
    <property type="nucleotide sequence ID" value="NC_008261.1"/>
</dbReference>
<dbReference type="InterPro" id="IPR036721">
    <property type="entry name" value="RCK_C_sf"/>
</dbReference>
<evidence type="ECO:0000256" key="5">
    <source>
        <dbReference type="ARBA" id="ARBA00022692"/>
    </source>
</evidence>
<name>A0A0H2YU40_CLOP1</name>
<feature type="transmembrane region" description="Helical" evidence="9">
    <location>
        <begin position="116"/>
        <end position="136"/>
    </location>
</feature>
<dbReference type="SUPFAM" id="SSF116726">
    <property type="entry name" value="TrkA C-terminal domain-like"/>
    <property type="match status" value="1"/>
</dbReference>
<feature type="transmembrane region" description="Helical" evidence="9">
    <location>
        <begin position="85"/>
        <end position="110"/>
    </location>
</feature>
<feature type="transmembrane region" description="Helical" evidence="9">
    <location>
        <begin position="363"/>
        <end position="383"/>
    </location>
</feature>
<proteinExistence type="predicted"/>
<keyword evidence="6 9" id="KW-1133">Transmembrane helix</keyword>
<dbReference type="EMBL" id="CP000246">
    <property type="protein sequence ID" value="ABG84314.1"/>
    <property type="molecule type" value="Genomic_DNA"/>
</dbReference>
<evidence type="ECO:0000256" key="8">
    <source>
        <dbReference type="ARBA" id="ARBA00023136"/>
    </source>
</evidence>
<dbReference type="GO" id="GO:0008324">
    <property type="term" value="F:monoatomic cation transmembrane transporter activity"/>
    <property type="evidence" value="ECO:0007669"/>
    <property type="project" value="InterPro"/>
</dbReference>
<evidence type="ECO:0000256" key="3">
    <source>
        <dbReference type="ARBA" id="ARBA00022449"/>
    </source>
</evidence>
<accession>A0A0H2YU40</accession>
<dbReference type="Gene3D" id="1.20.1530.20">
    <property type="match status" value="1"/>
</dbReference>
<reference evidence="11 12" key="1">
    <citation type="journal article" date="2006" name="Genome Res.">
        <title>Skewed genomic variability in strains of the toxigenic bacterial pathogen, Clostridium perfringens.</title>
        <authorList>
            <person name="Myers G.S."/>
            <person name="Rasko D.A."/>
            <person name="Cheung J.K."/>
            <person name="Ravel J."/>
            <person name="Seshadri R."/>
            <person name="Deboy R.T."/>
            <person name="Ren Q."/>
            <person name="Varga J."/>
            <person name="Awad M.M."/>
            <person name="Brinkac L.M."/>
            <person name="Daugherty S.C."/>
            <person name="Haft D.H."/>
            <person name="Dodson R.J."/>
            <person name="Madupu R."/>
            <person name="Nelson W.C."/>
            <person name="Rosovitz M.J."/>
            <person name="Sullivan S.A."/>
            <person name="Khouri H."/>
            <person name="Dimitrov G.I."/>
            <person name="Watkins K.L."/>
            <person name="Mulligan S."/>
            <person name="Benton J."/>
            <person name="Radune D."/>
            <person name="Fisher D.J."/>
            <person name="Atkins H.S."/>
            <person name="Hiscox T."/>
            <person name="Jost B.H."/>
            <person name="Billington S.J."/>
            <person name="Songer J.G."/>
            <person name="McClane B.A."/>
            <person name="Titball R.W."/>
            <person name="Rood J.I."/>
            <person name="Melville S.B."/>
            <person name="Paulsen I.T."/>
        </authorList>
    </citation>
    <scope>NUCLEOTIDE SEQUENCE [LARGE SCALE GENOMIC DNA]</scope>
    <source>
        <strain evidence="12">ATCC 13124 / DSM 756 / JCM 1290 / NCIMB 6125 / NCTC 8237 / S 107 / Type A</strain>
    </source>
</reference>
<dbReference type="InterPro" id="IPR038770">
    <property type="entry name" value="Na+/solute_symporter_sf"/>
</dbReference>
<evidence type="ECO:0000256" key="1">
    <source>
        <dbReference type="ARBA" id="ARBA00004651"/>
    </source>
</evidence>
<dbReference type="GO" id="GO:0005886">
    <property type="term" value="C:plasma membrane"/>
    <property type="evidence" value="ECO:0007669"/>
    <property type="project" value="UniProtKB-SubCell"/>
</dbReference>
<keyword evidence="3" id="KW-0050">Antiport</keyword>
<dbReference type="PaxDb" id="195103-CPF_2920"/>
<feature type="transmembrane region" description="Helical" evidence="9">
    <location>
        <begin position="331"/>
        <end position="351"/>
    </location>
</feature>
<comment type="subcellular location">
    <subcellularLocation>
        <location evidence="1">Cell membrane</location>
        <topology evidence="1">Multi-pass membrane protein</topology>
    </subcellularLocation>
</comment>
<feature type="transmembrane region" description="Helical" evidence="9">
    <location>
        <begin position="240"/>
        <end position="258"/>
    </location>
</feature>
<keyword evidence="12" id="KW-1185">Reference proteome</keyword>
<dbReference type="KEGG" id="cpf:CPF_2920"/>
<keyword evidence="4" id="KW-1003">Cell membrane</keyword>
<gene>
    <name evidence="11" type="ordered locus">CPF_2920</name>
</gene>
<dbReference type="GO" id="GO:0006813">
    <property type="term" value="P:potassium ion transport"/>
    <property type="evidence" value="ECO:0007669"/>
    <property type="project" value="InterPro"/>
</dbReference>
<dbReference type="HOGENOM" id="CLU_005912_9_1_9"/>
<dbReference type="NCBIfam" id="NF003715">
    <property type="entry name" value="PRK05326.1-2"/>
    <property type="match status" value="1"/>
</dbReference>
<keyword evidence="8 9" id="KW-0472">Membrane</keyword>
<dbReference type="Pfam" id="PF00999">
    <property type="entry name" value="Na_H_Exchanger"/>
    <property type="match status" value="1"/>
</dbReference>
<dbReference type="InterPro" id="IPR006037">
    <property type="entry name" value="RCK_C"/>
</dbReference>
<protein>
    <submittedName>
        <fullName evidence="11">Transporter, monovalent cation:proton antiporter-2 (CPA2) family</fullName>
    </submittedName>
</protein>
<dbReference type="PANTHER" id="PTHR32507:SF7">
    <property type="entry name" value="K(+)_H(+) ANTIPORTER NHAP2"/>
    <property type="match status" value="1"/>
</dbReference>
<evidence type="ECO:0000256" key="7">
    <source>
        <dbReference type="ARBA" id="ARBA00023065"/>
    </source>
</evidence>
<dbReference type="GO" id="GO:0015297">
    <property type="term" value="F:antiporter activity"/>
    <property type="evidence" value="ECO:0007669"/>
    <property type="project" value="UniProtKB-KW"/>
</dbReference>
<evidence type="ECO:0000313" key="11">
    <source>
        <dbReference type="EMBL" id="ABG84314.1"/>
    </source>
</evidence>
<evidence type="ECO:0000256" key="9">
    <source>
        <dbReference type="SAM" id="Phobius"/>
    </source>
</evidence>
<dbReference type="Proteomes" id="UP000001823">
    <property type="component" value="Chromosome"/>
</dbReference>
<organism evidence="11 12">
    <name type="scientific">Clostridium perfringens (strain ATCC 13124 / DSM 756 / JCM 1290 / NCIMB 6125 / NCTC 8237 / Type A)</name>
    <dbReference type="NCBI Taxonomy" id="195103"/>
    <lineage>
        <taxon>Bacteria</taxon>
        <taxon>Bacillati</taxon>
        <taxon>Bacillota</taxon>
        <taxon>Clostridia</taxon>
        <taxon>Eubacteriales</taxon>
        <taxon>Clostridiaceae</taxon>
        <taxon>Clostridium</taxon>
    </lineage>
</organism>
<evidence type="ECO:0000256" key="6">
    <source>
        <dbReference type="ARBA" id="ARBA00022989"/>
    </source>
</evidence>
<keyword evidence="7" id="KW-0406">Ion transport</keyword>
<evidence type="ECO:0000256" key="2">
    <source>
        <dbReference type="ARBA" id="ARBA00022448"/>
    </source>
</evidence>
<dbReference type="GeneID" id="93000801"/>
<dbReference type="PANTHER" id="PTHR32507">
    <property type="entry name" value="NA(+)/H(+) ANTIPORTER 1"/>
    <property type="match status" value="1"/>
</dbReference>
<dbReference type="eggNOG" id="COG3263">
    <property type="taxonomic scope" value="Bacteria"/>
</dbReference>
<feature type="transmembrane region" description="Helical" evidence="9">
    <location>
        <begin position="300"/>
        <end position="319"/>
    </location>
</feature>
<dbReference type="STRING" id="195103.CPF_2920"/>
<feature type="transmembrane region" description="Helical" evidence="9">
    <location>
        <begin position="270"/>
        <end position="288"/>
    </location>
</feature>
<keyword evidence="5 9" id="KW-0812">Transmembrane</keyword>
<evidence type="ECO:0000256" key="4">
    <source>
        <dbReference type="ARBA" id="ARBA00022475"/>
    </source>
</evidence>